<dbReference type="InterPro" id="IPR000823">
    <property type="entry name" value="Peroxidase_pln"/>
</dbReference>
<keyword evidence="7" id="KW-0349">Heme</keyword>
<evidence type="ECO:0000256" key="12">
    <source>
        <dbReference type="ARBA" id="ARBA00023324"/>
    </source>
</evidence>
<keyword evidence="9" id="KW-0560">Oxidoreductase</keyword>
<evidence type="ECO:0000256" key="2">
    <source>
        <dbReference type="ARBA" id="ARBA00002322"/>
    </source>
</evidence>
<dbReference type="GO" id="GO:0046872">
    <property type="term" value="F:metal ion binding"/>
    <property type="evidence" value="ECO:0007669"/>
    <property type="project" value="UniProtKB-KW"/>
</dbReference>
<comment type="catalytic activity">
    <reaction evidence="1">
        <text>2 a phenolic donor + H2O2 = 2 a phenolic radical donor + 2 H2O</text>
        <dbReference type="Rhea" id="RHEA:56136"/>
        <dbReference type="ChEBI" id="CHEBI:15377"/>
        <dbReference type="ChEBI" id="CHEBI:16240"/>
        <dbReference type="ChEBI" id="CHEBI:139520"/>
        <dbReference type="ChEBI" id="CHEBI:139521"/>
        <dbReference type="EC" id="1.11.1.7"/>
    </reaction>
</comment>
<organism evidence="20 21">
    <name type="scientific">Lithocarpus litseifolius</name>
    <dbReference type="NCBI Taxonomy" id="425828"/>
    <lineage>
        <taxon>Eukaryota</taxon>
        <taxon>Viridiplantae</taxon>
        <taxon>Streptophyta</taxon>
        <taxon>Embryophyta</taxon>
        <taxon>Tracheophyta</taxon>
        <taxon>Spermatophyta</taxon>
        <taxon>Magnoliopsida</taxon>
        <taxon>eudicotyledons</taxon>
        <taxon>Gunneridae</taxon>
        <taxon>Pentapetalae</taxon>
        <taxon>rosids</taxon>
        <taxon>fabids</taxon>
        <taxon>Fagales</taxon>
        <taxon>Fagaceae</taxon>
        <taxon>Lithocarpus</taxon>
    </lineage>
</organism>
<dbReference type="Gene3D" id="1.10.420.10">
    <property type="entry name" value="Peroxidase, domain 2"/>
    <property type="match status" value="2"/>
</dbReference>
<evidence type="ECO:0000313" key="20">
    <source>
        <dbReference type="EMBL" id="KAK9989700.1"/>
    </source>
</evidence>
<dbReference type="PROSITE" id="PS00435">
    <property type="entry name" value="PEROXIDASE_1"/>
    <property type="match status" value="2"/>
</dbReference>
<dbReference type="PANTHER" id="PTHR31517">
    <property type="match status" value="1"/>
</dbReference>
<feature type="binding site" evidence="14">
    <location>
        <position position="533"/>
    </location>
    <ligand>
        <name>substrate</name>
    </ligand>
</feature>
<feature type="binding site" evidence="15">
    <location>
        <position position="564"/>
    </location>
    <ligand>
        <name>Ca(2+)</name>
        <dbReference type="ChEBI" id="CHEBI:29108"/>
        <label>2</label>
    </ligand>
</feature>
<keyword evidence="12" id="KW-0376">Hydrogen peroxide</keyword>
<keyword evidence="10 15" id="KW-0408">Iron</keyword>
<protein>
    <recommendedName>
        <fullName evidence="4">peroxidase</fullName>
        <ecNumber evidence="4">1.11.1.7</ecNumber>
    </recommendedName>
</protein>
<evidence type="ECO:0000256" key="4">
    <source>
        <dbReference type="ARBA" id="ARBA00012313"/>
    </source>
</evidence>
<comment type="similarity">
    <text evidence="3">Belongs to the peroxidase family. Ascorbate peroxidase subfamily.</text>
</comment>
<evidence type="ECO:0000256" key="3">
    <source>
        <dbReference type="ARBA" id="ARBA00006873"/>
    </source>
</evidence>
<dbReference type="FunFam" id="1.10.420.10:FF:000001">
    <property type="entry name" value="Peroxidase"/>
    <property type="match status" value="2"/>
</dbReference>
<feature type="binding site" evidence="15">
    <location>
        <position position="438"/>
    </location>
    <ligand>
        <name>Ca(2+)</name>
        <dbReference type="ChEBI" id="CHEBI:29108"/>
        <label>1</label>
    </ligand>
</feature>
<keyword evidence="11 17" id="KW-1015">Disulfide bond</keyword>
<feature type="transmembrane region" description="Helical" evidence="18">
    <location>
        <begin position="58"/>
        <end position="77"/>
    </location>
</feature>
<feature type="disulfide bond" evidence="17">
    <location>
        <begin position="436"/>
        <end position="441"/>
    </location>
</feature>
<feature type="binding site" evidence="15">
    <location>
        <position position="435"/>
    </location>
    <ligand>
        <name>Ca(2+)</name>
        <dbReference type="ChEBI" id="CHEBI:29108"/>
        <label>1</label>
    </ligand>
</feature>
<evidence type="ECO:0000256" key="11">
    <source>
        <dbReference type="ARBA" id="ARBA00023157"/>
    </source>
</evidence>
<keyword evidence="8 15" id="KW-0479">Metal-binding</keyword>
<dbReference type="FunFam" id="1.10.520.10:FF:000008">
    <property type="entry name" value="Peroxidase"/>
    <property type="match status" value="2"/>
</dbReference>
<name>A0AAW2C058_9ROSI</name>
<evidence type="ECO:0000256" key="6">
    <source>
        <dbReference type="ARBA" id="ARBA00022559"/>
    </source>
</evidence>
<dbReference type="Proteomes" id="UP001459277">
    <property type="component" value="Unassembled WGS sequence"/>
</dbReference>
<comment type="cofactor">
    <cofactor evidence="15">
        <name>Ca(2+)</name>
        <dbReference type="ChEBI" id="CHEBI:29108"/>
    </cofactor>
    <text evidence="15">Binds 2 calcium ions per subunit.</text>
</comment>
<keyword evidence="5" id="KW-0964">Secreted</keyword>
<evidence type="ECO:0000256" key="13">
    <source>
        <dbReference type="PIRSR" id="PIRSR600823-1"/>
    </source>
</evidence>
<dbReference type="GO" id="GO:0042744">
    <property type="term" value="P:hydrogen peroxide catabolic process"/>
    <property type="evidence" value="ECO:0007669"/>
    <property type="project" value="UniProtKB-KW"/>
</dbReference>
<dbReference type="InterPro" id="IPR019793">
    <property type="entry name" value="Peroxidases_heam-ligand_BS"/>
</dbReference>
<evidence type="ECO:0000256" key="17">
    <source>
        <dbReference type="PIRSR" id="PIRSR600823-5"/>
    </source>
</evidence>
<evidence type="ECO:0000256" key="8">
    <source>
        <dbReference type="ARBA" id="ARBA00022723"/>
    </source>
</evidence>
<dbReference type="PRINTS" id="PR00461">
    <property type="entry name" value="PLPEROXIDASE"/>
</dbReference>
<feature type="binding site" evidence="15">
    <location>
        <position position="444"/>
    </location>
    <ligand>
        <name>Ca(2+)</name>
        <dbReference type="ChEBI" id="CHEBI:29108"/>
        <label>1</label>
    </ligand>
</feature>
<feature type="binding site" evidence="15">
    <location>
        <position position="618"/>
    </location>
    <ligand>
        <name>Ca(2+)</name>
        <dbReference type="ChEBI" id="CHEBI:29108"/>
        <label>2</label>
    </ligand>
</feature>
<dbReference type="GO" id="GO:0006979">
    <property type="term" value="P:response to oxidative stress"/>
    <property type="evidence" value="ECO:0007669"/>
    <property type="project" value="InterPro"/>
</dbReference>
<feature type="binding site" evidence="15">
    <location>
        <position position="442"/>
    </location>
    <ligand>
        <name>Ca(2+)</name>
        <dbReference type="ChEBI" id="CHEBI:29108"/>
        <label>1</label>
    </ligand>
</feature>
<comment type="cofactor">
    <cofactor evidence="15">
        <name>heme b</name>
        <dbReference type="ChEBI" id="CHEBI:60344"/>
    </cofactor>
    <text evidence="15">Binds 1 heme b (iron(II)-protoporphyrin IX) group per subunit.</text>
</comment>
<feature type="domain" description="Plant heme peroxidase family profile" evidence="19">
    <location>
        <begin position="76"/>
        <end position="368"/>
    </location>
</feature>
<evidence type="ECO:0000256" key="14">
    <source>
        <dbReference type="PIRSR" id="PIRSR600823-2"/>
    </source>
</evidence>
<evidence type="ECO:0000256" key="1">
    <source>
        <dbReference type="ARBA" id="ARBA00000189"/>
    </source>
</evidence>
<feature type="binding site" evidence="15">
    <location>
        <position position="615"/>
    </location>
    <ligand>
        <name>Ca(2+)</name>
        <dbReference type="ChEBI" id="CHEBI:29108"/>
        <label>2</label>
    </ligand>
</feature>
<feature type="binding site" description="axial binding residue" evidence="15">
    <location>
        <position position="563"/>
    </location>
    <ligand>
        <name>heme b</name>
        <dbReference type="ChEBI" id="CHEBI:60344"/>
    </ligand>
    <ligandPart>
        <name>Fe</name>
        <dbReference type="ChEBI" id="CHEBI:18248"/>
    </ligandPart>
</feature>
<dbReference type="EC" id="1.11.1.7" evidence="4"/>
<evidence type="ECO:0000256" key="18">
    <source>
        <dbReference type="SAM" id="Phobius"/>
    </source>
</evidence>
<dbReference type="InterPro" id="IPR019794">
    <property type="entry name" value="Peroxidases_AS"/>
</dbReference>
<dbReference type="GO" id="GO:0140825">
    <property type="term" value="F:lactoperoxidase activity"/>
    <property type="evidence" value="ECO:0007669"/>
    <property type="project" value="UniProtKB-EC"/>
</dbReference>
<feature type="transmembrane region" description="Helical" evidence="18">
    <location>
        <begin position="19"/>
        <end position="37"/>
    </location>
</feature>
<dbReference type="InterPro" id="IPR033905">
    <property type="entry name" value="Secretory_peroxidase"/>
</dbReference>
<feature type="site" description="Transition state stabilizer" evidence="16">
    <location>
        <position position="430"/>
    </location>
</feature>
<proteinExistence type="inferred from homology"/>
<feature type="active site" description="Proton acceptor" evidence="13">
    <location>
        <position position="434"/>
    </location>
</feature>
<feature type="disulfide bond" evidence="17">
    <location>
        <begin position="403"/>
        <end position="485"/>
    </location>
</feature>
<dbReference type="CDD" id="cd00693">
    <property type="entry name" value="secretory_peroxidase"/>
    <property type="match status" value="2"/>
</dbReference>
<feature type="disulfide bond" evidence="17">
    <location>
        <begin position="570"/>
        <end position="602"/>
    </location>
</feature>
<feature type="disulfide bond" evidence="17">
    <location>
        <begin position="491"/>
        <end position="691"/>
    </location>
</feature>
<dbReference type="PANTHER" id="PTHR31517:SF48">
    <property type="entry name" value="PEROXIDASE 16-RELATED"/>
    <property type="match status" value="1"/>
</dbReference>
<sequence length="695" mass="76660">MQGKINSQHLPWSTSWSDYSLLISWPFWFVFFRKKLIETDHKHAKQQQQQEAMESRSAIVLSFLLLALLLATTSAQLRSDFYKKTCPNVESLVRSAVTKKFQQTFVTAPATLRLFFHDCFVRGCDASVLIASPSEKDHPDDLSLAGDGFDTVMKAKAAVDSDSRCTNKVSCADILALATRDVVVLAGGPSYTVELGRRDGRISTASSVQRHLPHPDFNLDQLNAMFSSNGLTQTDMIALSGAHTIGFSHCGRFSNRIYNFSPKSRIDPTLNSAYALQLRQMCPINVDPRIAINMDPTTPNTFDNAYYKNLQQGKGLFSSDEILFTDTRSKSTVNLFASNNGAFQQAFVTAITKLGRVGVKTGNQGEIRLMESRSAILFSSLLFSLLLTATSAQLSSDFYKNTCPNVETIVRSAVTNKFQQTFVTAPATLRLFFHDCFVRGCDASILIDSPTNTAEKNHPDDISLAGDGFDTVVKAKAAVDSDPQCTNKVSCADILALATRDVVVLTGGPFYPVELGRRDGRISTIASVQRHLPQPFFNLDQLNSLFGFNNLTQTDMIALSGAHTIGVSHCSRFSRRIYKFSPKNWIDPTLNLTYAFQLRQMCPLNVDPIIAISLDPTTPNTFDNAYYKNLQQGKGLLSSDEVLFTDARSKSTVDLFASNNGAFQQAFVSAITKLGRVGVKTGNEGEIRHDCSRIN</sequence>
<feature type="binding site" evidence="15">
    <location>
        <position position="623"/>
    </location>
    <ligand>
        <name>Ca(2+)</name>
        <dbReference type="ChEBI" id="CHEBI:29108"/>
        <label>2</label>
    </ligand>
</feature>
<gene>
    <name evidence="20" type="ORF">SO802_029939</name>
</gene>
<feature type="domain" description="Plant heme peroxidase family profile" evidence="19">
    <location>
        <begin position="393"/>
        <end position="695"/>
    </location>
</feature>
<evidence type="ECO:0000256" key="9">
    <source>
        <dbReference type="ARBA" id="ARBA00023002"/>
    </source>
</evidence>
<reference evidence="20 21" key="1">
    <citation type="submission" date="2024-01" db="EMBL/GenBank/DDBJ databases">
        <title>A telomere-to-telomere, gap-free genome of sweet tea (Lithocarpus litseifolius).</title>
        <authorList>
            <person name="Zhou J."/>
        </authorList>
    </citation>
    <scope>NUCLEOTIDE SEQUENCE [LARGE SCALE GENOMIC DNA]</scope>
    <source>
        <strain evidence="20">Zhou-2022a</strain>
        <tissue evidence="20">Leaf</tissue>
    </source>
</reference>
<accession>A0AAW2C058</accession>
<keyword evidence="6" id="KW-0575">Peroxidase</keyword>
<dbReference type="PROSITE" id="PS00436">
    <property type="entry name" value="PEROXIDASE_2"/>
    <property type="match status" value="2"/>
</dbReference>
<evidence type="ECO:0000259" key="19">
    <source>
        <dbReference type="PROSITE" id="PS50873"/>
    </source>
</evidence>
<dbReference type="PRINTS" id="PR00458">
    <property type="entry name" value="PEROXIDASE"/>
</dbReference>
<dbReference type="Gene3D" id="1.10.520.10">
    <property type="match status" value="2"/>
</dbReference>
<evidence type="ECO:0000313" key="21">
    <source>
        <dbReference type="Proteomes" id="UP001459277"/>
    </source>
</evidence>
<keyword evidence="15" id="KW-0106">Calcium</keyword>
<evidence type="ECO:0000256" key="16">
    <source>
        <dbReference type="PIRSR" id="PIRSR600823-4"/>
    </source>
</evidence>
<keyword evidence="21" id="KW-1185">Reference proteome</keyword>
<evidence type="ECO:0000256" key="15">
    <source>
        <dbReference type="PIRSR" id="PIRSR600823-3"/>
    </source>
</evidence>
<dbReference type="SUPFAM" id="SSF48113">
    <property type="entry name" value="Heme-dependent peroxidases"/>
    <property type="match status" value="2"/>
</dbReference>
<keyword evidence="18" id="KW-0812">Transmembrane</keyword>
<feature type="binding site" evidence="15">
    <location>
        <position position="455"/>
    </location>
    <ligand>
        <name>Ca(2+)</name>
        <dbReference type="ChEBI" id="CHEBI:29108"/>
        <label>1</label>
    </ligand>
</feature>
<evidence type="ECO:0000256" key="5">
    <source>
        <dbReference type="ARBA" id="ARBA00022525"/>
    </source>
</evidence>
<comment type="caution">
    <text evidence="20">The sequence shown here is derived from an EMBL/GenBank/DDBJ whole genome shotgun (WGS) entry which is preliminary data.</text>
</comment>
<dbReference type="Pfam" id="PF00141">
    <property type="entry name" value="peroxidase"/>
    <property type="match status" value="2"/>
</dbReference>
<comment type="function">
    <text evidence="2">Removal of H(2)O(2), oxidation of toxic reductants, biosynthesis and degradation of lignin, suberization, auxin catabolism, response to environmental stresses such as wounding, pathogen attack and oxidative stress. These functions might be dependent on each isozyme/isoform in each plant tissue.</text>
</comment>
<feature type="binding site" evidence="15">
    <location>
        <position position="440"/>
    </location>
    <ligand>
        <name>Ca(2+)</name>
        <dbReference type="ChEBI" id="CHEBI:29108"/>
        <label>1</label>
    </ligand>
</feature>
<dbReference type="EMBL" id="JAZDWU010000010">
    <property type="protein sequence ID" value="KAK9989700.1"/>
    <property type="molecule type" value="Genomic_DNA"/>
</dbReference>
<dbReference type="InterPro" id="IPR010255">
    <property type="entry name" value="Haem_peroxidase_sf"/>
</dbReference>
<keyword evidence="18" id="KW-0472">Membrane</keyword>
<evidence type="ECO:0000256" key="7">
    <source>
        <dbReference type="ARBA" id="ARBA00022617"/>
    </source>
</evidence>
<dbReference type="GO" id="GO:0020037">
    <property type="term" value="F:heme binding"/>
    <property type="evidence" value="ECO:0007669"/>
    <property type="project" value="InterPro"/>
</dbReference>
<dbReference type="InterPro" id="IPR002016">
    <property type="entry name" value="Haem_peroxidase"/>
</dbReference>
<keyword evidence="18" id="KW-1133">Transmembrane helix</keyword>
<evidence type="ECO:0000256" key="10">
    <source>
        <dbReference type="ARBA" id="ARBA00023004"/>
    </source>
</evidence>
<dbReference type="PROSITE" id="PS50873">
    <property type="entry name" value="PEROXIDASE_4"/>
    <property type="match status" value="2"/>
</dbReference>
<dbReference type="AlphaFoldDB" id="A0AAW2C058"/>